<dbReference type="AlphaFoldDB" id="Q1CZA9"/>
<dbReference type="HOGENOM" id="CLU_936357_0_0_7"/>
<dbReference type="STRING" id="246197.MXAN_6130"/>
<evidence type="ECO:0000313" key="5">
    <source>
        <dbReference type="Proteomes" id="UP000002402"/>
    </source>
</evidence>
<dbReference type="InterPro" id="IPR014710">
    <property type="entry name" value="RmlC-like_jellyroll"/>
</dbReference>
<keyword evidence="5" id="KW-1185">Reference proteome</keyword>
<evidence type="ECO:0000259" key="3">
    <source>
        <dbReference type="Pfam" id="PF02678"/>
    </source>
</evidence>
<proteinExistence type="inferred from homology"/>
<organism evidence="4 5">
    <name type="scientific">Myxococcus xanthus (strain DK1622)</name>
    <dbReference type="NCBI Taxonomy" id="246197"/>
    <lineage>
        <taxon>Bacteria</taxon>
        <taxon>Pseudomonadati</taxon>
        <taxon>Myxococcota</taxon>
        <taxon>Myxococcia</taxon>
        <taxon>Myxococcales</taxon>
        <taxon>Cystobacterineae</taxon>
        <taxon>Myxococcaceae</taxon>
        <taxon>Myxococcus</taxon>
    </lineage>
</organism>
<dbReference type="Proteomes" id="UP000002402">
    <property type="component" value="Chromosome"/>
</dbReference>
<name>Q1CZA9_MYXXD</name>
<dbReference type="PANTHER" id="PTHR43212:SF3">
    <property type="entry name" value="QUERCETIN 2,3-DIOXYGENASE"/>
    <property type="match status" value="1"/>
</dbReference>
<dbReference type="EnsemblBacteria" id="ABF92222">
    <property type="protein sequence ID" value="ABF92222"/>
    <property type="gene ID" value="MXAN_6130"/>
</dbReference>
<dbReference type="Pfam" id="PF02678">
    <property type="entry name" value="Pirin"/>
    <property type="match status" value="1"/>
</dbReference>
<dbReference type="InterPro" id="IPR011051">
    <property type="entry name" value="RmlC_Cupin_sf"/>
</dbReference>
<dbReference type="eggNOG" id="COG1741">
    <property type="taxonomic scope" value="Bacteria"/>
</dbReference>
<evidence type="ECO:0000256" key="2">
    <source>
        <dbReference type="RuleBase" id="RU003457"/>
    </source>
</evidence>
<feature type="domain" description="Pirin N-terminal" evidence="3">
    <location>
        <begin position="117"/>
        <end position="186"/>
    </location>
</feature>
<dbReference type="PANTHER" id="PTHR43212">
    <property type="entry name" value="QUERCETIN 2,3-DIOXYGENASE"/>
    <property type="match status" value="1"/>
</dbReference>
<evidence type="ECO:0000313" key="4">
    <source>
        <dbReference type="EMBL" id="ABF92222.1"/>
    </source>
</evidence>
<dbReference type="InterPro" id="IPR003829">
    <property type="entry name" value="Pirin_N_dom"/>
</dbReference>
<accession>Q1CZA9</accession>
<dbReference type="EMBL" id="CP000113">
    <property type="protein sequence ID" value="ABF92222.1"/>
    <property type="molecule type" value="Genomic_DNA"/>
</dbReference>
<gene>
    <name evidence="4" type="ordered locus">MXAN_6130</name>
</gene>
<evidence type="ECO:0000256" key="1">
    <source>
        <dbReference type="ARBA" id="ARBA00008416"/>
    </source>
</evidence>
<dbReference type="Gene3D" id="2.60.120.10">
    <property type="entry name" value="Jelly Rolls"/>
    <property type="match status" value="1"/>
</dbReference>
<protein>
    <recommendedName>
        <fullName evidence="3">Pirin N-terminal domain-containing protein</fullName>
    </recommendedName>
</protein>
<dbReference type="SUPFAM" id="SSF51182">
    <property type="entry name" value="RmlC-like cupins"/>
    <property type="match status" value="1"/>
</dbReference>
<comment type="similarity">
    <text evidence="1 2">Belongs to the pirin family.</text>
</comment>
<sequence>MGTVIRRRTQENYDEVGRHAARGRRGMVLRARRPLRNQGVTLSKRAVLIGGGALALSGCFRPRRQSMPHLVHRTIESLPTTTLQWLSLRDHFVATVGPRAGEGRRMGPVLVLADATFAPHSRFPIHPHREMDILSVVVDGSLSHHGDQAHGVTLGPRSAQLISARSGIVHAEGNDTDQPTRMLQIWFQPNTFGGAPAYFTRELAGQGRQLLAGDPEMPLRADARLWWVDLVPGSEETLIVDRARQGYLLAMTSRLRIAAVGSEPTLELAIGEGLEVGPGAVSVSSDRAGAALWLDVA</sequence>
<dbReference type="KEGG" id="mxa:MXAN_6130"/>
<reference evidence="4 5" key="1">
    <citation type="journal article" date="2006" name="Proc. Natl. Acad. Sci. U.S.A.">
        <title>Evolution of sensory complexity recorded in a myxobacterial genome.</title>
        <authorList>
            <person name="Goldman B.S."/>
            <person name="Nierman W.C."/>
            <person name="Kaiser D."/>
            <person name="Slater S.C."/>
            <person name="Durkin A.S."/>
            <person name="Eisen J.A."/>
            <person name="Ronning C.M."/>
            <person name="Barbazuk W.B."/>
            <person name="Blanchard M."/>
            <person name="Field C."/>
            <person name="Halling C."/>
            <person name="Hinkle G."/>
            <person name="Iartchuk O."/>
            <person name="Kim H.S."/>
            <person name="Mackenzie C."/>
            <person name="Madupu R."/>
            <person name="Miller N."/>
            <person name="Shvartsbeyn A."/>
            <person name="Sullivan S.A."/>
            <person name="Vaudin M."/>
            <person name="Wiegand R."/>
            <person name="Kaplan H.B."/>
        </authorList>
    </citation>
    <scope>NUCLEOTIDE SEQUENCE [LARGE SCALE GENOMIC DNA]</scope>
    <source>
        <strain evidence="5">DK1622</strain>
    </source>
</reference>
<dbReference type="InterPro" id="IPR012093">
    <property type="entry name" value="Pirin"/>
</dbReference>